<evidence type="ECO:0000313" key="2">
    <source>
        <dbReference type="Proteomes" id="UP001177003"/>
    </source>
</evidence>
<evidence type="ECO:0000313" key="1">
    <source>
        <dbReference type="EMBL" id="CAI9294992.1"/>
    </source>
</evidence>
<dbReference type="EMBL" id="OX465083">
    <property type="protein sequence ID" value="CAI9294992.1"/>
    <property type="molecule type" value="Genomic_DNA"/>
</dbReference>
<accession>A0AA35ZNG0</accession>
<organism evidence="1 2">
    <name type="scientific">Lactuca saligna</name>
    <name type="common">Willowleaf lettuce</name>
    <dbReference type="NCBI Taxonomy" id="75948"/>
    <lineage>
        <taxon>Eukaryota</taxon>
        <taxon>Viridiplantae</taxon>
        <taxon>Streptophyta</taxon>
        <taxon>Embryophyta</taxon>
        <taxon>Tracheophyta</taxon>
        <taxon>Spermatophyta</taxon>
        <taxon>Magnoliopsida</taxon>
        <taxon>eudicotyledons</taxon>
        <taxon>Gunneridae</taxon>
        <taxon>Pentapetalae</taxon>
        <taxon>asterids</taxon>
        <taxon>campanulids</taxon>
        <taxon>Asterales</taxon>
        <taxon>Asteraceae</taxon>
        <taxon>Cichorioideae</taxon>
        <taxon>Cichorieae</taxon>
        <taxon>Lactucinae</taxon>
        <taxon>Lactuca</taxon>
    </lineage>
</organism>
<name>A0AA35ZNG0_LACSI</name>
<keyword evidence="2" id="KW-1185">Reference proteome</keyword>
<gene>
    <name evidence="1" type="ORF">LSALG_LOCUS33952</name>
</gene>
<sequence length="153" mass="17575">MDIDSISCLHKSLKEGYCWLLQDLKDEFHNHNQRISVFPRLILINSRSIHSHRNEGEVTRGFSVNITLINPSSVWLAYKYSKSYERPDFFFLPLHQIARKWSHNPSEARWRTLLTGSIPRPVSLNDISMILGLLTENLILSRSTTGTGLLAKG</sequence>
<dbReference type="Proteomes" id="UP001177003">
    <property type="component" value="Chromosome 7"/>
</dbReference>
<reference evidence="1" key="1">
    <citation type="submission" date="2023-04" db="EMBL/GenBank/DDBJ databases">
        <authorList>
            <person name="Vijverberg K."/>
            <person name="Xiong W."/>
            <person name="Schranz E."/>
        </authorList>
    </citation>
    <scope>NUCLEOTIDE SEQUENCE</scope>
</reference>
<proteinExistence type="predicted"/>
<protein>
    <submittedName>
        <fullName evidence="1">Uncharacterized protein</fullName>
    </submittedName>
</protein>
<dbReference type="AlphaFoldDB" id="A0AA35ZNG0"/>